<evidence type="ECO:0000313" key="3">
    <source>
        <dbReference type="Proteomes" id="UP000507470"/>
    </source>
</evidence>
<feature type="compositionally biased region" description="Polar residues" evidence="1">
    <location>
        <begin position="49"/>
        <end position="62"/>
    </location>
</feature>
<feature type="compositionally biased region" description="Polar residues" evidence="1">
    <location>
        <begin position="188"/>
        <end position="224"/>
    </location>
</feature>
<dbReference type="OrthoDB" id="5954088at2759"/>
<feature type="region of interest" description="Disordered" evidence="1">
    <location>
        <begin position="14"/>
        <end position="170"/>
    </location>
</feature>
<evidence type="ECO:0000256" key="1">
    <source>
        <dbReference type="SAM" id="MobiDB-lite"/>
    </source>
</evidence>
<gene>
    <name evidence="2" type="ORF">MCOR_23111</name>
</gene>
<reference evidence="2 3" key="1">
    <citation type="submission" date="2020-06" db="EMBL/GenBank/DDBJ databases">
        <authorList>
            <person name="Li R."/>
            <person name="Bekaert M."/>
        </authorList>
    </citation>
    <scope>NUCLEOTIDE SEQUENCE [LARGE SCALE GENOMIC DNA]</scope>
    <source>
        <strain evidence="3">wild</strain>
    </source>
</reference>
<accession>A0A6J8BYJ8</accession>
<proteinExistence type="predicted"/>
<feature type="compositionally biased region" description="Polar residues" evidence="1">
    <location>
        <begin position="144"/>
        <end position="154"/>
    </location>
</feature>
<protein>
    <submittedName>
        <fullName evidence="2">Uncharacterized protein</fullName>
    </submittedName>
</protein>
<organism evidence="2 3">
    <name type="scientific">Mytilus coruscus</name>
    <name type="common">Sea mussel</name>
    <dbReference type="NCBI Taxonomy" id="42192"/>
    <lineage>
        <taxon>Eukaryota</taxon>
        <taxon>Metazoa</taxon>
        <taxon>Spiralia</taxon>
        <taxon>Lophotrochozoa</taxon>
        <taxon>Mollusca</taxon>
        <taxon>Bivalvia</taxon>
        <taxon>Autobranchia</taxon>
        <taxon>Pteriomorphia</taxon>
        <taxon>Mytilida</taxon>
        <taxon>Mytiloidea</taxon>
        <taxon>Mytilidae</taxon>
        <taxon>Mytilinae</taxon>
        <taxon>Mytilus</taxon>
    </lineage>
</organism>
<name>A0A6J8BYJ8_MYTCO</name>
<feature type="compositionally biased region" description="Polar residues" evidence="1">
    <location>
        <begin position="89"/>
        <end position="108"/>
    </location>
</feature>
<keyword evidence="3" id="KW-1185">Reference proteome</keyword>
<feature type="region of interest" description="Disordered" evidence="1">
    <location>
        <begin position="276"/>
        <end position="295"/>
    </location>
</feature>
<evidence type="ECO:0000313" key="2">
    <source>
        <dbReference type="EMBL" id="CAC5387829.1"/>
    </source>
</evidence>
<feature type="region of interest" description="Disordered" evidence="1">
    <location>
        <begin position="187"/>
        <end position="250"/>
    </location>
</feature>
<dbReference type="EMBL" id="CACVKT020004042">
    <property type="protein sequence ID" value="CAC5387829.1"/>
    <property type="molecule type" value="Genomic_DNA"/>
</dbReference>
<dbReference type="Proteomes" id="UP000507470">
    <property type="component" value="Unassembled WGS sequence"/>
</dbReference>
<feature type="compositionally biased region" description="Basic and acidic residues" evidence="1">
    <location>
        <begin position="28"/>
        <end position="48"/>
    </location>
</feature>
<dbReference type="AlphaFoldDB" id="A0A6J8BYJ8"/>
<feature type="compositionally biased region" description="Basic and acidic residues" evidence="1">
    <location>
        <begin position="63"/>
        <end position="88"/>
    </location>
</feature>
<sequence>MKLYQISAYFQNIKSSPEDHHAHHHHDHKQELKEEKKDKEKIGSEENLMHNSSTENATNEQLSNKENKEPKTFKEKYDKSKNTQRETKTTNSARESTSAPTLQIQIPSSGDIKEEVKRKEVKTPSKEVTYTRPSNIPPTEAMSPDSTHPQQSSRGKAAFMISGSKPVTGTRPFSAVDAYKYIVAHPIRQSTGSTENSFSTSYQQQRTEVWKQNVTARPNTTAPSTARRKSPPPQRPSSPANRGIPPHHRPKSAVLQVRAGTEWLAGGRDLHWEKMSQRPRNSHVPGWKDGLPDNFQRPKSAVANRTYKRSRTSTPVTPSSLAYDNMIHGWRSPQGSLPELTDLSDYYHPHQQHVLRMLGSSPQTGQSHFYNPPPQDTVYSTPPCSPRANSPIKILHLDCIIETEDTAFCSRAESPTLQDVPI</sequence>
<feature type="compositionally biased region" description="Basic and acidic residues" evidence="1">
    <location>
        <begin position="111"/>
        <end position="125"/>
    </location>
</feature>